<name>A0ABD1PK26_9LAMI</name>
<dbReference type="EMBL" id="JBFOLJ010000018">
    <property type="protein sequence ID" value="KAL2464252.1"/>
    <property type="molecule type" value="Genomic_DNA"/>
</dbReference>
<sequence length="110" mass="12199">MERINDKANAIKGRKTKGDHFFDMFLELDQVAEAHGIKNVDDVLGQLKDGNLHAGEEEVIMQYVDNGLDYLRGGSTHAATSIKDKNSGEVTLHSSRNHSKLCMWKSVISA</sequence>
<dbReference type="AlphaFoldDB" id="A0ABD1PK26"/>
<evidence type="ECO:0000313" key="1">
    <source>
        <dbReference type="EMBL" id="KAL2464252.1"/>
    </source>
</evidence>
<accession>A0ABD1PK26</accession>
<gene>
    <name evidence="1" type="ORF">Fot_52208</name>
</gene>
<keyword evidence="2" id="KW-1185">Reference proteome</keyword>
<organism evidence="1 2">
    <name type="scientific">Forsythia ovata</name>
    <dbReference type="NCBI Taxonomy" id="205694"/>
    <lineage>
        <taxon>Eukaryota</taxon>
        <taxon>Viridiplantae</taxon>
        <taxon>Streptophyta</taxon>
        <taxon>Embryophyta</taxon>
        <taxon>Tracheophyta</taxon>
        <taxon>Spermatophyta</taxon>
        <taxon>Magnoliopsida</taxon>
        <taxon>eudicotyledons</taxon>
        <taxon>Gunneridae</taxon>
        <taxon>Pentapetalae</taxon>
        <taxon>asterids</taxon>
        <taxon>lamiids</taxon>
        <taxon>Lamiales</taxon>
        <taxon>Oleaceae</taxon>
        <taxon>Forsythieae</taxon>
        <taxon>Forsythia</taxon>
    </lineage>
</organism>
<dbReference type="Proteomes" id="UP001604277">
    <property type="component" value="Unassembled WGS sequence"/>
</dbReference>
<protein>
    <submittedName>
        <fullName evidence="1">Uncharacterized protein</fullName>
    </submittedName>
</protein>
<evidence type="ECO:0000313" key="2">
    <source>
        <dbReference type="Proteomes" id="UP001604277"/>
    </source>
</evidence>
<comment type="caution">
    <text evidence="1">The sequence shown here is derived from an EMBL/GenBank/DDBJ whole genome shotgun (WGS) entry which is preliminary data.</text>
</comment>
<proteinExistence type="predicted"/>
<reference evidence="2" key="1">
    <citation type="submission" date="2024-07" db="EMBL/GenBank/DDBJ databases">
        <title>Two chromosome-level genome assemblies of Korean endemic species Abeliophyllum distichum and Forsythia ovata (Oleaceae).</title>
        <authorList>
            <person name="Jang H."/>
        </authorList>
    </citation>
    <scope>NUCLEOTIDE SEQUENCE [LARGE SCALE GENOMIC DNA]</scope>
</reference>